<dbReference type="InterPro" id="IPR008201">
    <property type="entry name" value="HepT-like"/>
</dbReference>
<accession>A0A2W4UDJ5</accession>
<dbReference type="Gene3D" id="1.20.120.580">
    <property type="entry name" value="bsu32300-like"/>
    <property type="match status" value="1"/>
</dbReference>
<comment type="similarity">
    <text evidence="6">Belongs to the HepT RNase toxin family.</text>
</comment>
<reference evidence="8" key="1">
    <citation type="submission" date="2018-04" db="EMBL/GenBank/DDBJ databases">
        <authorList>
            <person name="Cornet L."/>
        </authorList>
    </citation>
    <scope>NUCLEOTIDE SEQUENCE [LARGE SCALE GENOMIC DNA]</scope>
</reference>
<dbReference type="GO" id="GO:0110001">
    <property type="term" value="C:toxin-antitoxin complex"/>
    <property type="evidence" value="ECO:0007669"/>
    <property type="project" value="InterPro"/>
</dbReference>
<dbReference type="Proteomes" id="UP000249354">
    <property type="component" value="Unassembled WGS sequence"/>
</dbReference>
<dbReference type="AlphaFoldDB" id="A0A2W4UDJ5"/>
<dbReference type="GO" id="GO:0004540">
    <property type="term" value="F:RNA nuclease activity"/>
    <property type="evidence" value="ECO:0007669"/>
    <property type="project" value="InterPro"/>
</dbReference>
<evidence type="ECO:0000256" key="2">
    <source>
        <dbReference type="ARBA" id="ARBA00022649"/>
    </source>
</evidence>
<keyword evidence="5" id="KW-0378">Hydrolase</keyword>
<reference evidence="7 8" key="2">
    <citation type="submission" date="2018-06" db="EMBL/GenBank/DDBJ databases">
        <title>Metagenomic assembly of (sub)arctic Cyanobacteria and their associated microbiome from non-axenic cultures.</title>
        <authorList>
            <person name="Baurain D."/>
        </authorList>
    </citation>
    <scope>NUCLEOTIDE SEQUENCE [LARGE SCALE GENOMIC DNA]</scope>
    <source>
        <strain evidence="7">ULC129bin1</strain>
    </source>
</reference>
<dbReference type="SUPFAM" id="SSF81593">
    <property type="entry name" value="Nucleotidyltransferase substrate binding subunit/domain"/>
    <property type="match status" value="1"/>
</dbReference>
<evidence type="ECO:0000256" key="5">
    <source>
        <dbReference type="ARBA" id="ARBA00022801"/>
    </source>
</evidence>
<evidence type="ECO:0000256" key="3">
    <source>
        <dbReference type="ARBA" id="ARBA00022722"/>
    </source>
</evidence>
<name>A0A2W4UDJ5_9CYAN</name>
<dbReference type="PANTHER" id="PTHR34139">
    <property type="entry name" value="UPF0331 PROTEIN MJ0127"/>
    <property type="match status" value="1"/>
</dbReference>
<dbReference type="Pfam" id="PF01934">
    <property type="entry name" value="HepT-like"/>
    <property type="match status" value="1"/>
</dbReference>
<dbReference type="InterPro" id="IPR051813">
    <property type="entry name" value="HepT_RNase_toxin"/>
</dbReference>
<keyword evidence="4" id="KW-0547">Nucleotide-binding</keyword>
<dbReference type="InterPro" id="IPR037038">
    <property type="entry name" value="HepT-like_sf"/>
</dbReference>
<dbReference type="PANTHER" id="PTHR34139:SF1">
    <property type="entry name" value="RNASE MJ1380-RELATED"/>
    <property type="match status" value="1"/>
</dbReference>
<evidence type="ECO:0000256" key="6">
    <source>
        <dbReference type="ARBA" id="ARBA00024207"/>
    </source>
</evidence>
<comment type="caution">
    <text evidence="7">The sequence shown here is derived from an EMBL/GenBank/DDBJ whole genome shotgun (WGS) entry which is preliminary data.</text>
</comment>
<dbReference type="GO" id="GO:0016787">
    <property type="term" value="F:hydrolase activity"/>
    <property type="evidence" value="ECO:0007669"/>
    <property type="project" value="UniProtKB-KW"/>
</dbReference>
<dbReference type="EMBL" id="QBMC01000072">
    <property type="protein sequence ID" value="PZO17090.1"/>
    <property type="molecule type" value="Genomic_DNA"/>
</dbReference>
<keyword evidence="1" id="KW-0597">Phosphoprotein</keyword>
<dbReference type="GO" id="GO:0000166">
    <property type="term" value="F:nucleotide binding"/>
    <property type="evidence" value="ECO:0007669"/>
    <property type="project" value="UniProtKB-KW"/>
</dbReference>
<evidence type="ECO:0000256" key="1">
    <source>
        <dbReference type="ARBA" id="ARBA00022553"/>
    </source>
</evidence>
<gene>
    <name evidence="7" type="ORF">DCF25_11610</name>
</gene>
<evidence type="ECO:0000313" key="8">
    <source>
        <dbReference type="Proteomes" id="UP000249354"/>
    </source>
</evidence>
<keyword evidence="3" id="KW-0540">Nuclease</keyword>
<protein>
    <submittedName>
        <fullName evidence="7">DUF86 domain-containing protein</fullName>
    </submittedName>
</protein>
<evidence type="ECO:0000256" key="4">
    <source>
        <dbReference type="ARBA" id="ARBA00022741"/>
    </source>
</evidence>
<keyword evidence="2" id="KW-1277">Toxin-antitoxin system</keyword>
<organism evidence="7 8">
    <name type="scientific">Leptolyngbya foveolarum</name>
    <dbReference type="NCBI Taxonomy" id="47253"/>
    <lineage>
        <taxon>Bacteria</taxon>
        <taxon>Bacillati</taxon>
        <taxon>Cyanobacteriota</taxon>
        <taxon>Cyanophyceae</taxon>
        <taxon>Leptolyngbyales</taxon>
        <taxon>Leptolyngbyaceae</taxon>
        <taxon>Leptolyngbya group</taxon>
        <taxon>Leptolyngbya</taxon>
    </lineage>
</organism>
<proteinExistence type="inferred from homology"/>
<sequence>MMGAMGAIGEFVQDRTYESYQTDLLFRSAVERQLEILGEAANRLKPEFQAAHSEVDWSNVVGLRNVIIHQYDEIDYEEIWAIATERVPLLLEQIQPLMSELTEEGGVVAPI</sequence>
<evidence type="ECO:0000313" key="7">
    <source>
        <dbReference type="EMBL" id="PZO17090.1"/>
    </source>
</evidence>